<dbReference type="EMBL" id="DTQM01000050">
    <property type="protein sequence ID" value="HGC42078.1"/>
    <property type="molecule type" value="Genomic_DNA"/>
</dbReference>
<dbReference type="InterPro" id="IPR008939">
    <property type="entry name" value="Lytic_TGlycosylase_superhlx_U"/>
</dbReference>
<dbReference type="Gene3D" id="1.10.530.10">
    <property type="match status" value="1"/>
</dbReference>
<feature type="chain" id="PRO_5035191663" evidence="4">
    <location>
        <begin position="35"/>
        <end position="615"/>
    </location>
</feature>
<proteinExistence type="inferred from homology"/>
<evidence type="ECO:0000256" key="3">
    <source>
        <dbReference type="ARBA" id="ARBA00022729"/>
    </source>
</evidence>
<dbReference type="GO" id="GO:0000270">
    <property type="term" value="P:peptidoglycan metabolic process"/>
    <property type="evidence" value="ECO:0007669"/>
    <property type="project" value="InterPro"/>
</dbReference>
<dbReference type="CDD" id="cd13401">
    <property type="entry name" value="Slt70-like"/>
    <property type="match status" value="1"/>
</dbReference>
<protein>
    <submittedName>
        <fullName evidence="6">Lytic transglycosylase domain-containing protein</fullName>
    </submittedName>
</protein>
<dbReference type="PANTHER" id="PTHR37423">
    <property type="entry name" value="SOLUBLE LYTIC MUREIN TRANSGLYCOSYLASE-RELATED"/>
    <property type="match status" value="1"/>
</dbReference>
<dbReference type="SUPFAM" id="SSF53955">
    <property type="entry name" value="Lysozyme-like"/>
    <property type="match status" value="1"/>
</dbReference>
<evidence type="ECO:0000313" key="6">
    <source>
        <dbReference type="EMBL" id="HGC42078.1"/>
    </source>
</evidence>
<dbReference type="InterPro" id="IPR008258">
    <property type="entry name" value="Transglycosylase_SLT_dom_1"/>
</dbReference>
<keyword evidence="3 4" id="KW-0732">Signal</keyword>
<evidence type="ECO:0000256" key="1">
    <source>
        <dbReference type="ARBA" id="ARBA00007734"/>
    </source>
</evidence>
<feature type="domain" description="Transglycosylase SLT" evidence="5">
    <location>
        <begin position="441"/>
        <end position="542"/>
    </location>
</feature>
<dbReference type="InterPro" id="IPR023346">
    <property type="entry name" value="Lysozyme-like_dom_sf"/>
</dbReference>
<dbReference type="PANTHER" id="PTHR37423:SF2">
    <property type="entry name" value="MEMBRANE-BOUND LYTIC MUREIN TRANSGLYCOSYLASE C"/>
    <property type="match status" value="1"/>
</dbReference>
<dbReference type="InterPro" id="IPR000189">
    <property type="entry name" value="Transglyc_AS"/>
</dbReference>
<gene>
    <name evidence="6" type="ORF">ENY07_02485</name>
</gene>
<name>A0A8J4H8W8_9PROT</name>
<evidence type="ECO:0000259" key="5">
    <source>
        <dbReference type="Pfam" id="PF01464"/>
    </source>
</evidence>
<organism evidence="6">
    <name type="scientific">Acidicaldus sp</name>
    <dbReference type="NCBI Taxonomy" id="1872105"/>
    <lineage>
        <taxon>Bacteria</taxon>
        <taxon>Pseudomonadati</taxon>
        <taxon>Pseudomonadota</taxon>
        <taxon>Alphaproteobacteria</taxon>
        <taxon>Acetobacterales</taxon>
        <taxon>Acetobacteraceae</taxon>
        <taxon>Acidicaldus</taxon>
    </lineage>
</organism>
<feature type="signal peptide" evidence="4">
    <location>
        <begin position="1"/>
        <end position="34"/>
    </location>
</feature>
<reference evidence="6" key="1">
    <citation type="journal article" date="2020" name="mSystems">
        <title>Genome- and Community-Level Interaction Insights into Carbon Utilization and Element Cycling Functions of Hydrothermarchaeota in Hydrothermal Sediment.</title>
        <authorList>
            <person name="Zhou Z."/>
            <person name="Liu Y."/>
            <person name="Xu W."/>
            <person name="Pan J."/>
            <person name="Luo Z.H."/>
            <person name="Li M."/>
        </authorList>
    </citation>
    <scope>NUCLEOTIDE SEQUENCE</scope>
    <source>
        <strain evidence="6">SpSt-997</strain>
    </source>
</reference>
<dbReference type="GO" id="GO:0042597">
    <property type="term" value="C:periplasmic space"/>
    <property type="evidence" value="ECO:0007669"/>
    <property type="project" value="InterPro"/>
</dbReference>
<dbReference type="GO" id="GO:0008933">
    <property type="term" value="F:peptidoglycan lytic transglycosylase activity"/>
    <property type="evidence" value="ECO:0007669"/>
    <property type="project" value="InterPro"/>
</dbReference>
<dbReference type="GO" id="GO:0016020">
    <property type="term" value="C:membrane"/>
    <property type="evidence" value="ECO:0007669"/>
    <property type="project" value="InterPro"/>
</dbReference>
<comment type="caution">
    <text evidence="6">The sequence shown here is derived from an EMBL/GenBank/DDBJ whole genome shotgun (WGS) entry which is preliminary data.</text>
</comment>
<dbReference type="GO" id="GO:0004553">
    <property type="term" value="F:hydrolase activity, hydrolyzing O-glycosyl compounds"/>
    <property type="evidence" value="ECO:0007669"/>
    <property type="project" value="InterPro"/>
</dbReference>
<dbReference type="SUPFAM" id="SSF48435">
    <property type="entry name" value="Bacterial muramidases"/>
    <property type="match status" value="1"/>
</dbReference>
<comment type="similarity">
    <text evidence="2">Belongs to the virb1 family.</text>
</comment>
<dbReference type="Pfam" id="PF01464">
    <property type="entry name" value="SLT"/>
    <property type="match status" value="1"/>
</dbReference>
<sequence>MRGTGHTFSRLPAARAMIAGAAFLASATAGKAVAQSDETAMAVPRLAPLGASEIALPQPLDPLEAVRVRLVFAAQAAGDKASAEHMEATLVLEGKLGADLRGYILADRFLQPRATVATAALAAWLDRHADLAITPTIAALYAKRDPHGAAARHLPAPPALAALAAPEDTLPDMPGIRRNPLLDRTIRERVERGRFDQARHLLAITPGLTPLYGGQLRAEIAAGLFAANDDRAARDLAQAALRESGGDVALAGFIAGLSSWRLGQRTAAARFFERAANAPIGSPALLAAARFWAARAHASDDDPADGPERARLWLRRAAASGHTFYGLLARHLLGEPLGAGLSFAEETLGEADIAAVAATPEGRRAFALLQVGQDRRARDELRLLAARPETSADLRRAVRLTALQAGFTALAAEIAGAAPAPDAAHATQHFSLPHLVPRHGFRLDPPLVYALTRIESNFDAGAISPAGARGLMQIMPVTAGYLANDPSLAGSRQKRLHDPAFNLDLGQSYLLYLAAQDGIEGNLLRLLAAYNAGPGNLGHWLGAIRDGGDPLLFIEAIPVEETRQFVHRVLAYSWIYAAELDLPAPSLDALAAGRFPRLRSSDNLAPEAEPVTLLH</sequence>
<dbReference type="AlphaFoldDB" id="A0A8J4H8W8"/>
<evidence type="ECO:0000256" key="2">
    <source>
        <dbReference type="ARBA" id="ARBA00009387"/>
    </source>
</evidence>
<dbReference type="PROSITE" id="PS00922">
    <property type="entry name" value="TRANSGLYCOSYLASE"/>
    <property type="match status" value="1"/>
</dbReference>
<accession>A0A8J4H8W8</accession>
<evidence type="ECO:0000256" key="4">
    <source>
        <dbReference type="SAM" id="SignalP"/>
    </source>
</evidence>
<comment type="similarity">
    <text evidence="1">Belongs to the transglycosylase Slt family.</text>
</comment>